<evidence type="ECO:0000313" key="21">
    <source>
        <dbReference type="EMBL" id="MDY6549269.1"/>
    </source>
</evidence>
<dbReference type="RefSeq" id="WP_321104061.1">
    <property type="nucleotide sequence ID" value="NZ_JAXHPO010000002.1"/>
</dbReference>
<dbReference type="Gene3D" id="1.10.150.20">
    <property type="entry name" value="5' to 3' exonuclease, C-terminal subdomain"/>
    <property type="match status" value="2"/>
</dbReference>
<comment type="subunit">
    <text evidence="2">Single-chain monomer with multiple functions.</text>
</comment>
<dbReference type="Pfam" id="PF01367">
    <property type="entry name" value="5_3_exonuc"/>
    <property type="match status" value="1"/>
</dbReference>
<evidence type="ECO:0000256" key="5">
    <source>
        <dbReference type="ARBA" id="ARBA00022679"/>
    </source>
</evidence>
<feature type="domain" description="3'-5' exonuclease" evidence="18">
    <location>
        <begin position="327"/>
        <end position="514"/>
    </location>
</feature>
<dbReference type="SMART" id="SM00474">
    <property type="entry name" value="35EXOc"/>
    <property type="match status" value="1"/>
</dbReference>
<evidence type="ECO:0000256" key="14">
    <source>
        <dbReference type="ARBA" id="ARBA00023204"/>
    </source>
</evidence>
<dbReference type="InterPro" id="IPR036279">
    <property type="entry name" value="5-3_exonuclease_C_sf"/>
</dbReference>
<dbReference type="SUPFAM" id="SSF56672">
    <property type="entry name" value="DNA/RNA polymerases"/>
    <property type="match status" value="1"/>
</dbReference>
<protein>
    <recommendedName>
        <fullName evidence="4 16">DNA polymerase I</fullName>
        <ecNumber evidence="3 16">2.7.7.7</ecNumber>
    </recommendedName>
</protein>
<dbReference type="Gene3D" id="3.30.70.370">
    <property type="match status" value="1"/>
</dbReference>
<accession>A0ABU5GH14</accession>
<evidence type="ECO:0000256" key="6">
    <source>
        <dbReference type="ARBA" id="ARBA00022695"/>
    </source>
</evidence>
<dbReference type="InterPro" id="IPR036397">
    <property type="entry name" value="RNaseH_sf"/>
</dbReference>
<dbReference type="Pfam" id="PF01612">
    <property type="entry name" value="DNA_pol_A_exo1"/>
    <property type="match status" value="1"/>
</dbReference>
<dbReference type="GO" id="GO:0003887">
    <property type="term" value="F:DNA-directed DNA polymerase activity"/>
    <property type="evidence" value="ECO:0007669"/>
    <property type="project" value="UniProtKB-EC"/>
</dbReference>
<dbReference type="InterPro" id="IPR020046">
    <property type="entry name" value="5-3_exonucl_a-hlix_arch_N"/>
</dbReference>
<evidence type="ECO:0000256" key="1">
    <source>
        <dbReference type="ARBA" id="ARBA00007705"/>
    </source>
</evidence>
<reference evidence="21 22" key="1">
    <citation type="journal article" date="2024" name="Syst. Appl. Microbiol.">
        <title>Evidence for the occurrence of Acinetobacter faecalis in cattle feces and its emended description.</title>
        <authorList>
            <person name="Kyselkova M."/>
            <person name="Xanthopoulou K."/>
            <person name="Shestivska V."/>
            <person name="Spanelova P."/>
            <person name="Maixnerova M."/>
            <person name="Higgins P.G."/>
            <person name="Nemec A."/>
        </authorList>
    </citation>
    <scope>NUCLEOTIDE SEQUENCE [LARGE SCALE GENOMIC DNA]</scope>
    <source>
        <strain evidence="21 22">ANC 7225</strain>
    </source>
</reference>
<dbReference type="PRINTS" id="PR00868">
    <property type="entry name" value="DNAPOLI"/>
</dbReference>
<dbReference type="InterPro" id="IPR002421">
    <property type="entry name" value="5-3_exonuclease"/>
</dbReference>
<dbReference type="CDD" id="cd08637">
    <property type="entry name" value="DNA_pol_A_pol_I_C"/>
    <property type="match status" value="1"/>
</dbReference>
<dbReference type="Pfam" id="PF00476">
    <property type="entry name" value="DNA_pol_A"/>
    <property type="match status" value="1"/>
</dbReference>
<evidence type="ECO:0000256" key="4">
    <source>
        <dbReference type="ARBA" id="ARBA00020311"/>
    </source>
</evidence>
<dbReference type="PANTHER" id="PTHR10133">
    <property type="entry name" value="DNA POLYMERASE I"/>
    <property type="match status" value="1"/>
</dbReference>
<keyword evidence="10 17" id="KW-0378">Hydrolase</keyword>
<evidence type="ECO:0000256" key="12">
    <source>
        <dbReference type="ARBA" id="ARBA00022932"/>
    </source>
</evidence>
<keyword evidence="14 17" id="KW-0234">DNA repair</keyword>
<sequence length="921" mass="103027">MPPFVLVDGSYFLFRAFHAVPPLTTSTGLQTNAVRGAISAIQKLMRRIQPTHMAVIFDTPETTFRHELSPIYKGDRPSMPDELSQQIPYLHALIRALGIPLHTLPGAEADDVIGTLAKRAEALGHQVLISTGDKDMAQLVTDKVTLEDSFKERPLDVNGVFEKFGVWPNQIIDYLTLMGDASDGIMGVPGVGAKTAAKLLTEYGSIGGILENVDKIKGKVGQNIKDSVEGITLDHQLASIVIDLDLNFGYEDLKLQDPNVDALRNLYTELEFRTQLQSLDHPNNPNNAAYKQTTKAIEKNTTEEAPTQNEDHASTTSVDDQLGEATYHTVLTQADWDKLFQRLSTEKRFAFDTETTSLDYRIAQIVGFSVAFDAKDAYYVPLAHDYEGAPEQLNRETVLAQIKPILENPEIQKIGHHLKYDAHVLENHGIHLQGWYFDTMLASYVLNSVATRHGMDDVSRLYLSHLTTTYEQVAGKGVKQKTFNQIEIETAAHYAAEDAHVTYRLYEVLDEKLRKHPELLNLLHNIEIPVARVLTIMEENGIELDLSFLDQLGVDFANTIQDLENQIIEIAGESFNVSSPKQVGEVLFDKLGLKGGKKTSTGQYSTSESVLEKIDHPITGLILEYRGLSKLKSTYTDGLLKQANDESHRVHTSYHQALTATGRLSSTDPNLQNIPVRETIGRQIRKAFVAPKGRILLAADYSQIELRLMAHFSQDAALVDAFNNGQDVHRRTAAEVLGVALEDVTNDQRRQAKAVNFGLLYGMSEFGLIRQLGFTRQESQDYIKQYFHRYPGIYEYMQRTRQVALEQGFVETILGRRLYTPDIDARNMMVRKAAERAAINAPLQGSAADIIKMAMIEVEKMLPKDQAKMLLQVHDELVFEVDENIADELAPKLAEVMQSVLQISVPLIVEVGKGKNWDEAH</sequence>
<keyword evidence="22" id="KW-1185">Reference proteome</keyword>
<evidence type="ECO:0000256" key="17">
    <source>
        <dbReference type="RuleBase" id="RU004460"/>
    </source>
</evidence>
<dbReference type="CDD" id="cd09859">
    <property type="entry name" value="PIN_53EXO"/>
    <property type="match status" value="1"/>
</dbReference>
<dbReference type="NCBIfam" id="NF004397">
    <property type="entry name" value="PRK05755.1"/>
    <property type="match status" value="1"/>
</dbReference>
<dbReference type="Gene3D" id="1.20.1060.10">
    <property type="entry name" value="Taq DNA Polymerase, Chain T, domain 4"/>
    <property type="match status" value="1"/>
</dbReference>
<dbReference type="PROSITE" id="PS00447">
    <property type="entry name" value="DNA_POLYMERASE_A"/>
    <property type="match status" value="1"/>
</dbReference>
<evidence type="ECO:0000259" key="20">
    <source>
        <dbReference type="SMART" id="SM00482"/>
    </source>
</evidence>
<dbReference type="NCBIfam" id="TIGR00593">
    <property type="entry name" value="pola"/>
    <property type="match status" value="1"/>
</dbReference>
<evidence type="ECO:0000256" key="2">
    <source>
        <dbReference type="ARBA" id="ARBA00011541"/>
    </source>
</evidence>
<dbReference type="SUPFAM" id="SSF88723">
    <property type="entry name" value="PIN domain-like"/>
    <property type="match status" value="1"/>
</dbReference>
<organism evidence="21 22">
    <name type="scientific">Acinetobacter faecalis</name>
    <dbReference type="NCBI Taxonomy" id="2665161"/>
    <lineage>
        <taxon>Bacteria</taxon>
        <taxon>Pseudomonadati</taxon>
        <taxon>Pseudomonadota</taxon>
        <taxon>Gammaproteobacteria</taxon>
        <taxon>Moraxellales</taxon>
        <taxon>Moraxellaceae</taxon>
        <taxon>Acinetobacter</taxon>
    </lineage>
</organism>
<comment type="catalytic activity">
    <reaction evidence="15 17">
        <text>DNA(n) + a 2'-deoxyribonucleoside 5'-triphosphate = DNA(n+1) + diphosphate</text>
        <dbReference type="Rhea" id="RHEA:22508"/>
        <dbReference type="Rhea" id="RHEA-COMP:17339"/>
        <dbReference type="Rhea" id="RHEA-COMP:17340"/>
        <dbReference type="ChEBI" id="CHEBI:33019"/>
        <dbReference type="ChEBI" id="CHEBI:61560"/>
        <dbReference type="ChEBI" id="CHEBI:173112"/>
        <dbReference type="EC" id="2.7.7.7"/>
    </reaction>
</comment>
<comment type="caution">
    <text evidence="21">The sequence shown here is derived from an EMBL/GenBank/DDBJ whole genome shotgun (WGS) entry which is preliminary data.</text>
</comment>
<dbReference type="Gene3D" id="3.30.420.10">
    <property type="entry name" value="Ribonuclease H-like superfamily/Ribonuclease H"/>
    <property type="match status" value="1"/>
</dbReference>
<dbReference type="CDD" id="cd09898">
    <property type="entry name" value="H3TH_53EXO"/>
    <property type="match status" value="1"/>
</dbReference>
<evidence type="ECO:0000256" key="7">
    <source>
        <dbReference type="ARBA" id="ARBA00022705"/>
    </source>
</evidence>
<dbReference type="CDD" id="cd06139">
    <property type="entry name" value="DNA_polA_I_Ecoli_like_exo"/>
    <property type="match status" value="1"/>
</dbReference>
<dbReference type="SMART" id="SM00482">
    <property type="entry name" value="POLAc"/>
    <property type="match status" value="1"/>
</dbReference>
<dbReference type="InterPro" id="IPR020045">
    <property type="entry name" value="DNA_polI_H3TH"/>
</dbReference>
<dbReference type="Proteomes" id="UP001284094">
    <property type="component" value="Unassembled WGS sequence"/>
</dbReference>
<evidence type="ECO:0000313" key="22">
    <source>
        <dbReference type="Proteomes" id="UP001284094"/>
    </source>
</evidence>
<dbReference type="InterPro" id="IPR019760">
    <property type="entry name" value="DNA-dir_DNA_pol_A_CS"/>
</dbReference>
<dbReference type="EMBL" id="JAXHPO010000002">
    <property type="protein sequence ID" value="MDY6549269.1"/>
    <property type="molecule type" value="Genomic_DNA"/>
</dbReference>
<evidence type="ECO:0000256" key="16">
    <source>
        <dbReference type="NCBIfam" id="TIGR00593"/>
    </source>
</evidence>
<evidence type="ECO:0000256" key="9">
    <source>
        <dbReference type="ARBA" id="ARBA00022763"/>
    </source>
</evidence>
<dbReference type="PANTHER" id="PTHR10133:SF27">
    <property type="entry name" value="DNA POLYMERASE NU"/>
    <property type="match status" value="1"/>
</dbReference>
<feature type="domain" description="5'-3' exonuclease" evidence="19">
    <location>
        <begin position="1"/>
        <end position="256"/>
    </location>
</feature>
<keyword evidence="12 17" id="KW-0239">DNA-directed DNA polymerase</keyword>
<name>A0ABU5GH14_9GAMM</name>
<evidence type="ECO:0000259" key="18">
    <source>
        <dbReference type="SMART" id="SM00474"/>
    </source>
</evidence>
<dbReference type="InterPro" id="IPR018320">
    <property type="entry name" value="DNA_polymerase_1"/>
</dbReference>
<feature type="domain" description="DNA-directed DNA polymerase family A palm" evidence="20">
    <location>
        <begin position="681"/>
        <end position="885"/>
    </location>
</feature>
<dbReference type="InterPro" id="IPR001098">
    <property type="entry name" value="DNA-dir_DNA_pol_A_palm_dom"/>
</dbReference>
<dbReference type="InterPro" id="IPR008918">
    <property type="entry name" value="HhH2"/>
</dbReference>
<dbReference type="InterPro" id="IPR002298">
    <property type="entry name" value="DNA_polymerase_A"/>
</dbReference>
<evidence type="ECO:0000256" key="13">
    <source>
        <dbReference type="ARBA" id="ARBA00023125"/>
    </source>
</evidence>
<dbReference type="InterPro" id="IPR012337">
    <property type="entry name" value="RNaseH-like_sf"/>
</dbReference>
<keyword evidence="7 17" id="KW-0235">DNA replication</keyword>
<keyword evidence="13 17" id="KW-0238">DNA-binding</keyword>
<evidence type="ECO:0000256" key="3">
    <source>
        <dbReference type="ARBA" id="ARBA00012417"/>
    </source>
</evidence>
<proteinExistence type="inferred from homology"/>
<keyword evidence="5 17" id="KW-0808">Transferase</keyword>
<keyword evidence="9 17" id="KW-0227">DNA damage</keyword>
<evidence type="ECO:0000256" key="15">
    <source>
        <dbReference type="ARBA" id="ARBA00049244"/>
    </source>
</evidence>
<comment type="function">
    <text evidence="17">In addition to polymerase activity, this DNA polymerase exhibits 3'-5' and 5'-3' exonuclease activity.</text>
</comment>
<dbReference type="Pfam" id="PF02739">
    <property type="entry name" value="5_3_exonuc_N"/>
    <property type="match status" value="1"/>
</dbReference>
<evidence type="ECO:0000256" key="11">
    <source>
        <dbReference type="ARBA" id="ARBA00022839"/>
    </source>
</evidence>
<dbReference type="Gene3D" id="3.40.50.1010">
    <property type="entry name" value="5'-nuclease"/>
    <property type="match status" value="1"/>
</dbReference>
<keyword evidence="6 17" id="KW-0548">Nucleotidyltransferase</keyword>
<dbReference type="SUPFAM" id="SSF47807">
    <property type="entry name" value="5' to 3' exonuclease, C-terminal subdomain"/>
    <property type="match status" value="1"/>
</dbReference>
<keyword evidence="11 17" id="KW-0269">Exonuclease</keyword>
<dbReference type="SMART" id="SM00279">
    <property type="entry name" value="HhH2"/>
    <property type="match status" value="1"/>
</dbReference>
<gene>
    <name evidence="17 21" type="primary">polA</name>
    <name evidence="21" type="ORF">SKM48_00575</name>
</gene>
<evidence type="ECO:0000259" key="19">
    <source>
        <dbReference type="SMART" id="SM00475"/>
    </source>
</evidence>
<dbReference type="EC" id="2.7.7.7" evidence="3 16"/>
<evidence type="ECO:0000256" key="10">
    <source>
        <dbReference type="ARBA" id="ARBA00022801"/>
    </source>
</evidence>
<comment type="similarity">
    <text evidence="1 17">Belongs to the DNA polymerase type-A family.</text>
</comment>
<dbReference type="InterPro" id="IPR043502">
    <property type="entry name" value="DNA/RNA_pol_sf"/>
</dbReference>
<dbReference type="SMART" id="SM00475">
    <property type="entry name" value="53EXOc"/>
    <property type="match status" value="1"/>
</dbReference>
<dbReference type="InterPro" id="IPR029060">
    <property type="entry name" value="PIN-like_dom_sf"/>
</dbReference>
<dbReference type="InterPro" id="IPR002562">
    <property type="entry name" value="3'-5'_exonuclease_dom"/>
</dbReference>
<dbReference type="SUPFAM" id="SSF53098">
    <property type="entry name" value="Ribonuclease H-like"/>
    <property type="match status" value="1"/>
</dbReference>
<evidence type="ECO:0000256" key="8">
    <source>
        <dbReference type="ARBA" id="ARBA00022722"/>
    </source>
</evidence>
<keyword evidence="8" id="KW-0540">Nuclease</keyword>